<feature type="compositionally biased region" description="Gly residues" evidence="1">
    <location>
        <begin position="609"/>
        <end position="623"/>
    </location>
</feature>
<keyword evidence="3" id="KW-0732">Signal</keyword>
<evidence type="ECO:0008006" key="6">
    <source>
        <dbReference type="Google" id="ProtNLM"/>
    </source>
</evidence>
<keyword evidence="2" id="KW-0472">Membrane</keyword>
<evidence type="ECO:0000256" key="2">
    <source>
        <dbReference type="SAM" id="Phobius"/>
    </source>
</evidence>
<feature type="compositionally biased region" description="Polar residues" evidence="1">
    <location>
        <begin position="575"/>
        <end position="584"/>
    </location>
</feature>
<feature type="transmembrane region" description="Helical" evidence="2">
    <location>
        <begin position="427"/>
        <end position="449"/>
    </location>
</feature>
<feature type="transmembrane region" description="Helical" evidence="2">
    <location>
        <begin position="335"/>
        <end position="357"/>
    </location>
</feature>
<keyword evidence="5" id="KW-1185">Reference proteome</keyword>
<feature type="region of interest" description="Disordered" evidence="1">
    <location>
        <begin position="466"/>
        <end position="623"/>
    </location>
</feature>
<dbReference type="RefSeq" id="WP_006214752.1">
    <property type="nucleotide sequence ID" value="NZ_ANHZ02000012.1"/>
</dbReference>
<feature type="compositionally biased region" description="Basic and acidic residues" evidence="1">
    <location>
        <begin position="656"/>
        <end position="683"/>
    </location>
</feature>
<feature type="transmembrane region" description="Helical" evidence="2">
    <location>
        <begin position="238"/>
        <end position="257"/>
    </location>
</feature>
<keyword evidence="2" id="KW-1133">Transmembrane helix</keyword>
<dbReference type="EMBL" id="ANHZ02000012">
    <property type="protein sequence ID" value="EME36542.1"/>
    <property type="molecule type" value="Genomic_DNA"/>
</dbReference>
<feature type="chain" id="PRO_5038892475" description="TrbL/VirB6 plasmid conjugal transfer protein" evidence="3">
    <location>
        <begin position="32"/>
        <end position="683"/>
    </location>
</feature>
<evidence type="ECO:0000313" key="4">
    <source>
        <dbReference type="EMBL" id="EME36542.1"/>
    </source>
</evidence>
<organism evidence="4 5">
    <name type="scientific">Kocuria palustris PEL</name>
    <dbReference type="NCBI Taxonomy" id="1236550"/>
    <lineage>
        <taxon>Bacteria</taxon>
        <taxon>Bacillati</taxon>
        <taxon>Actinomycetota</taxon>
        <taxon>Actinomycetes</taxon>
        <taxon>Micrococcales</taxon>
        <taxon>Micrococcaceae</taxon>
        <taxon>Kocuria</taxon>
    </lineage>
</organism>
<evidence type="ECO:0000313" key="5">
    <source>
        <dbReference type="Proteomes" id="UP000009877"/>
    </source>
</evidence>
<feature type="compositionally biased region" description="Basic and acidic residues" evidence="1">
    <location>
        <begin position="564"/>
        <end position="573"/>
    </location>
</feature>
<name>M2WDG9_9MICC</name>
<dbReference type="AlphaFoldDB" id="M2WDG9"/>
<comment type="caution">
    <text evidence="4">The sequence shown here is derived from an EMBL/GenBank/DDBJ whole genome shotgun (WGS) entry which is preliminary data.</text>
</comment>
<evidence type="ECO:0000256" key="1">
    <source>
        <dbReference type="SAM" id="MobiDB-lite"/>
    </source>
</evidence>
<sequence>MIQTTRNLWRTLLVTLAVLTAALTLPMTAAAAAEEDGGDGATEEQLANLEKASDEDREKVRTAAVDEATKAICDGGDFRDHVFVPVGTGGGDAEAAGDKICKEEIGGQIDKFYDTPEKAVTSEGPTRTDVCGPGPRYSALPNPGLKTYCAKGSVESMLTKARGQLLVDVVSAPGVAPVLKGASAAAEVAEFVANPEDAYAELVNYLHKESVQWTERVLDSVATSTQFDPSESWFVDSWMGAAGLGLLMLTVMLLLTLRDLGAGRIDLEDTRDSLFKWGPIAVVMAVFGPAVMTKLTQAAGAMSSGIINSGDNSVAEQVGEFVRGIAALSVQDSNLGIILGILLFLVLLVSSLMLFITFVFQEFALMFIAYGMALCIGMLINPRWRTYVLKMASTWVAILASKPVLLLLLVLVFTMPTSLGSATGLEVISQLVMVSIAMLVVALCPWLLLRYMPMVQSPSGELWANGMPSVPTGGLEGTPGGGTGEVSPSQQTVEKANQRSKEDSTAGGEVPTASGVSGRGSVGTAGPGDAGAPSGGSGGQTTAHPAPSEVTGAGASTQRPETAANDREPKGNRAADTSNDSSGGTPLATPGGGSTEKARKATPATGGTSPAGGGAGSAAGAGAVSGGTATVALLAAQASKRGMDSAHRIAGQAGDHATEFRLDDGADDMRLADGFGPDDRRDA</sequence>
<reference evidence="4 5" key="1">
    <citation type="journal article" date="2014" name="Genome Announc.">
        <title>Draft Genome Sequence of Kocuria palustris PEL.</title>
        <authorList>
            <person name="Sharma G."/>
            <person name="Khatri I."/>
            <person name="Subramanian S."/>
        </authorList>
    </citation>
    <scope>NUCLEOTIDE SEQUENCE [LARGE SCALE GENOMIC DNA]</scope>
    <source>
        <strain evidence="4 5">PEL</strain>
    </source>
</reference>
<feature type="compositionally biased region" description="Gly residues" evidence="1">
    <location>
        <begin position="474"/>
        <end position="484"/>
    </location>
</feature>
<protein>
    <recommendedName>
        <fullName evidence="6">TrbL/VirB6 plasmid conjugal transfer protein</fullName>
    </recommendedName>
</protein>
<feature type="signal peptide" evidence="3">
    <location>
        <begin position="1"/>
        <end position="31"/>
    </location>
</feature>
<feature type="transmembrane region" description="Helical" evidence="2">
    <location>
        <begin position="363"/>
        <end position="380"/>
    </location>
</feature>
<feature type="transmembrane region" description="Helical" evidence="2">
    <location>
        <begin position="392"/>
        <end position="415"/>
    </location>
</feature>
<feature type="compositionally biased region" description="Gly residues" evidence="1">
    <location>
        <begin position="517"/>
        <end position="539"/>
    </location>
</feature>
<accession>M2WDG9</accession>
<feature type="compositionally biased region" description="Polar residues" evidence="1">
    <location>
        <begin position="486"/>
        <end position="495"/>
    </location>
</feature>
<dbReference type="Proteomes" id="UP000009877">
    <property type="component" value="Unassembled WGS sequence"/>
</dbReference>
<proteinExistence type="predicted"/>
<feature type="region of interest" description="Disordered" evidence="1">
    <location>
        <begin position="638"/>
        <end position="683"/>
    </location>
</feature>
<keyword evidence="2" id="KW-0812">Transmembrane</keyword>
<evidence type="ECO:0000256" key="3">
    <source>
        <dbReference type="SAM" id="SignalP"/>
    </source>
</evidence>
<gene>
    <name evidence="4" type="ORF">C884_00336</name>
</gene>